<dbReference type="SUPFAM" id="SSF90123">
    <property type="entry name" value="ABC transporter transmembrane region"/>
    <property type="match status" value="1"/>
</dbReference>
<keyword evidence="2 7" id="KW-0812">Transmembrane</keyword>
<dbReference type="Pfam" id="PF00664">
    <property type="entry name" value="ABC_membrane"/>
    <property type="match status" value="1"/>
</dbReference>
<dbReference type="GO" id="GO:0005524">
    <property type="term" value="F:ATP binding"/>
    <property type="evidence" value="ECO:0007669"/>
    <property type="project" value="UniProtKB-KW"/>
</dbReference>
<evidence type="ECO:0000256" key="7">
    <source>
        <dbReference type="SAM" id="Phobius"/>
    </source>
</evidence>
<feature type="transmembrane region" description="Helical" evidence="7">
    <location>
        <begin position="6"/>
        <end position="34"/>
    </location>
</feature>
<dbReference type="PANTHER" id="PTHR24223">
    <property type="entry name" value="ATP-BINDING CASSETTE SUB-FAMILY C"/>
    <property type="match status" value="1"/>
</dbReference>
<evidence type="ECO:0000259" key="8">
    <source>
        <dbReference type="PROSITE" id="PS50929"/>
    </source>
</evidence>
<dbReference type="GO" id="GO:0140359">
    <property type="term" value="F:ABC-type transporter activity"/>
    <property type="evidence" value="ECO:0007669"/>
    <property type="project" value="InterPro"/>
</dbReference>
<comment type="caution">
    <text evidence="9">The sequence shown here is derived from an EMBL/GenBank/DDBJ whole genome shotgun (WGS) entry which is preliminary data.</text>
</comment>
<dbReference type="InterPro" id="IPR011527">
    <property type="entry name" value="ABC1_TM_dom"/>
</dbReference>
<gene>
    <name evidence="9" type="ORF">GCK32_019738</name>
</gene>
<keyword evidence="6 7" id="KW-0472">Membrane</keyword>
<keyword evidence="4" id="KW-0067">ATP-binding</keyword>
<dbReference type="Proteomes" id="UP001331761">
    <property type="component" value="Unassembled WGS sequence"/>
</dbReference>
<proteinExistence type="predicted"/>
<protein>
    <submittedName>
        <fullName evidence="9">ABC transmembrane type-1 domain-containing protein</fullName>
    </submittedName>
</protein>
<evidence type="ECO:0000256" key="4">
    <source>
        <dbReference type="ARBA" id="ARBA00022840"/>
    </source>
</evidence>
<sequence>VIVTLVVIVISTPIFAVVILPLMVIYFFFLRFYVPTSRQLKRLESTHRSPIYSQFGESIQGAASIRAFNKWGLSNSMKADKEQRNEDEKHQRRLVIDFCMKGLVICPL</sequence>
<dbReference type="Gene3D" id="1.20.1560.10">
    <property type="entry name" value="ABC transporter type 1, transmembrane domain"/>
    <property type="match status" value="1"/>
</dbReference>
<accession>A0AAN8FCP1</accession>
<keyword evidence="3" id="KW-0547">Nucleotide-binding</keyword>
<dbReference type="AlphaFoldDB" id="A0AAN8FCP1"/>
<evidence type="ECO:0000313" key="9">
    <source>
        <dbReference type="EMBL" id="KAK5971607.1"/>
    </source>
</evidence>
<reference evidence="9 10" key="1">
    <citation type="submission" date="2019-10" db="EMBL/GenBank/DDBJ databases">
        <title>Assembly and Annotation for the nematode Trichostrongylus colubriformis.</title>
        <authorList>
            <person name="Martin J."/>
        </authorList>
    </citation>
    <scope>NUCLEOTIDE SEQUENCE [LARGE SCALE GENOMIC DNA]</scope>
    <source>
        <strain evidence="9">G859</strain>
        <tissue evidence="9">Whole worm</tissue>
    </source>
</reference>
<keyword evidence="10" id="KW-1185">Reference proteome</keyword>
<evidence type="ECO:0000313" key="10">
    <source>
        <dbReference type="Proteomes" id="UP001331761"/>
    </source>
</evidence>
<keyword evidence="5 7" id="KW-1133">Transmembrane helix</keyword>
<dbReference type="PANTHER" id="PTHR24223:SF434">
    <property type="entry name" value="MULTIDRUG RESISTANCE PROTEIN MRP-7"/>
    <property type="match status" value="1"/>
</dbReference>
<evidence type="ECO:0000256" key="5">
    <source>
        <dbReference type="ARBA" id="ARBA00022989"/>
    </source>
</evidence>
<dbReference type="InterPro" id="IPR050173">
    <property type="entry name" value="ABC_transporter_C-like"/>
</dbReference>
<dbReference type="EMBL" id="WIXE01017594">
    <property type="protein sequence ID" value="KAK5971607.1"/>
    <property type="molecule type" value="Genomic_DNA"/>
</dbReference>
<evidence type="ECO:0000256" key="1">
    <source>
        <dbReference type="ARBA" id="ARBA00022448"/>
    </source>
</evidence>
<evidence type="ECO:0000256" key="6">
    <source>
        <dbReference type="ARBA" id="ARBA00023136"/>
    </source>
</evidence>
<dbReference type="GO" id="GO:0016020">
    <property type="term" value="C:membrane"/>
    <property type="evidence" value="ECO:0007669"/>
    <property type="project" value="InterPro"/>
</dbReference>
<feature type="non-terminal residue" evidence="9">
    <location>
        <position position="1"/>
    </location>
</feature>
<evidence type="ECO:0000256" key="2">
    <source>
        <dbReference type="ARBA" id="ARBA00022692"/>
    </source>
</evidence>
<feature type="domain" description="ABC transmembrane type-1" evidence="8">
    <location>
        <begin position="1"/>
        <end position="69"/>
    </location>
</feature>
<organism evidence="9 10">
    <name type="scientific">Trichostrongylus colubriformis</name>
    <name type="common">Black scour worm</name>
    <dbReference type="NCBI Taxonomy" id="6319"/>
    <lineage>
        <taxon>Eukaryota</taxon>
        <taxon>Metazoa</taxon>
        <taxon>Ecdysozoa</taxon>
        <taxon>Nematoda</taxon>
        <taxon>Chromadorea</taxon>
        <taxon>Rhabditida</taxon>
        <taxon>Rhabditina</taxon>
        <taxon>Rhabditomorpha</taxon>
        <taxon>Strongyloidea</taxon>
        <taxon>Trichostrongylidae</taxon>
        <taxon>Trichostrongylus</taxon>
    </lineage>
</organism>
<name>A0AAN8FCP1_TRICO</name>
<keyword evidence="1" id="KW-0813">Transport</keyword>
<dbReference type="InterPro" id="IPR036640">
    <property type="entry name" value="ABC1_TM_sf"/>
</dbReference>
<dbReference type="PROSITE" id="PS50929">
    <property type="entry name" value="ABC_TM1F"/>
    <property type="match status" value="1"/>
</dbReference>
<evidence type="ECO:0000256" key="3">
    <source>
        <dbReference type="ARBA" id="ARBA00022741"/>
    </source>
</evidence>